<dbReference type="Gene3D" id="1.20.1510.10">
    <property type="entry name" value="Cation efflux protein transmembrane domain"/>
    <property type="match status" value="1"/>
</dbReference>
<feature type="transmembrane region" description="Helical" evidence="5">
    <location>
        <begin position="339"/>
        <end position="362"/>
    </location>
</feature>
<comment type="subcellular location">
    <subcellularLocation>
        <location evidence="1">Membrane</location>
        <topology evidence="1">Multi-pass membrane protein</topology>
    </subcellularLocation>
</comment>
<evidence type="ECO:0000256" key="4">
    <source>
        <dbReference type="ARBA" id="ARBA00023136"/>
    </source>
</evidence>
<keyword evidence="3 5" id="KW-1133">Transmembrane helix</keyword>
<feature type="transmembrane region" description="Helical" evidence="5">
    <location>
        <begin position="221"/>
        <end position="250"/>
    </location>
</feature>
<accession>A0ABP0RZA0</accession>
<feature type="transmembrane region" description="Helical" evidence="5">
    <location>
        <begin position="470"/>
        <end position="497"/>
    </location>
</feature>
<evidence type="ECO:0000256" key="5">
    <source>
        <dbReference type="SAM" id="Phobius"/>
    </source>
</evidence>
<evidence type="ECO:0000313" key="9">
    <source>
        <dbReference type="Proteomes" id="UP001642464"/>
    </source>
</evidence>
<dbReference type="InterPro" id="IPR013057">
    <property type="entry name" value="AA_transpt_TM"/>
</dbReference>
<keyword evidence="2 5" id="KW-0812">Transmembrane</keyword>
<dbReference type="InterPro" id="IPR027469">
    <property type="entry name" value="Cation_efflux_TMD_sf"/>
</dbReference>
<feature type="transmembrane region" description="Helical" evidence="5">
    <location>
        <begin position="619"/>
        <end position="643"/>
    </location>
</feature>
<comment type="caution">
    <text evidence="8">The sequence shown here is derived from an EMBL/GenBank/DDBJ whole genome shotgun (WGS) entry which is preliminary data.</text>
</comment>
<evidence type="ECO:0000256" key="2">
    <source>
        <dbReference type="ARBA" id="ARBA00022692"/>
    </source>
</evidence>
<dbReference type="Pfam" id="PF01545">
    <property type="entry name" value="Cation_efflux"/>
    <property type="match status" value="1"/>
</dbReference>
<feature type="transmembrane region" description="Helical" evidence="5">
    <location>
        <begin position="169"/>
        <end position="189"/>
    </location>
</feature>
<reference evidence="8 9" key="1">
    <citation type="submission" date="2024-02" db="EMBL/GenBank/DDBJ databases">
        <authorList>
            <person name="Chen Y."/>
            <person name="Shah S."/>
            <person name="Dougan E. K."/>
            <person name="Thang M."/>
            <person name="Chan C."/>
        </authorList>
    </citation>
    <scope>NUCLEOTIDE SEQUENCE [LARGE SCALE GENOMIC DNA]</scope>
</reference>
<dbReference type="Proteomes" id="UP001642464">
    <property type="component" value="Unassembled WGS sequence"/>
</dbReference>
<gene>
    <name evidence="8" type="ORF">SCF082_LOCUS49140</name>
</gene>
<sequence>MGTGLLTLPHVFACCGPKMASALLLVLAVTTDVTLVLLVKLGRMLGVTTFGSLMCRIFGKSGSLVFQLTLISVLFLALTAMQRVVLDLLPIFVESICGLIPGTVKPLALSMFVNLFVIAACFSKNYHSLRFTSGAALLCLLPFVLSLWFNAARSTEQPRSTNESISQEGFLLASPILASSLAGGHFSVIDMASQLQSRYKDPWCDVARETTRRASDRAESIYGVIHVVFLGLIPCCYVSVSWAGVVLFGADTPEDILVEFQGDYMMEVARGILSFTNALRMPLILMPLHSLVCDTFHLLSRSAHESSALQAWRLGVGMPTLLLSSAALAQYLSSLSSILGLLGGTCGVVGCFCVPGAMYLRVSYTKEGKTTPNGAAAATFAIVIGIAVVISCCNRNVQALRARQDLLMGAANRRRRGARVTRAMYGVDVGPRRRRSESELGCFAIRACLLLSSSRPNRGAAARRWQTRAWLASTAVSLSFWLGGVTLVAIKCLAYFISGSELIKASIFESLGDVMSSAILAVTQMKVRDNRDMHLYPRGKKRFTPLGILFFSAFAVSTMIGLLIENLEKLFGSSDEEERRDLLRRVFEEQPRLRGGLADDQLEKLISSYGEEESGGMEGPLVCLLLACIIIKSGLLAFCLYAARRGESEIARTVAMDHRNDASRTENDEIILGNSLVLLVVGGSVWCQNRNKGGEWLEKVDPASSLLLALYVLTCWLQTAAEQLRVLSDRRAFPSGWGAVAAWTAWGAERRFWGLWENTWGLGELAVLFFTFPKILFMSSYILFCVFTFPKNLGPQTIGV</sequence>
<feature type="transmembrane region" description="Helical" evidence="5">
    <location>
        <begin position="23"/>
        <end position="42"/>
    </location>
</feature>
<dbReference type="EMBL" id="CAXAMM010042540">
    <property type="protein sequence ID" value="CAK9105430.1"/>
    <property type="molecule type" value="Genomic_DNA"/>
</dbReference>
<organism evidence="8 9">
    <name type="scientific">Durusdinium trenchii</name>
    <dbReference type="NCBI Taxonomy" id="1381693"/>
    <lineage>
        <taxon>Eukaryota</taxon>
        <taxon>Sar</taxon>
        <taxon>Alveolata</taxon>
        <taxon>Dinophyceae</taxon>
        <taxon>Suessiales</taxon>
        <taxon>Symbiodiniaceae</taxon>
        <taxon>Durusdinium</taxon>
    </lineage>
</organism>
<evidence type="ECO:0000259" key="6">
    <source>
        <dbReference type="Pfam" id="PF01490"/>
    </source>
</evidence>
<dbReference type="PANTHER" id="PTHR22950">
    <property type="entry name" value="AMINO ACID TRANSPORTER"/>
    <property type="match status" value="1"/>
</dbReference>
<evidence type="ECO:0000313" key="8">
    <source>
        <dbReference type="EMBL" id="CAK9105430.1"/>
    </source>
</evidence>
<feature type="domain" description="Amino acid transporter transmembrane" evidence="6">
    <location>
        <begin position="1"/>
        <end position="390"/>
    </location>
</feature>
<evidence type="ECO:0000256" key="3">
    <source>
        <dbReference type="ARBA" id="ARBA00022989"/>
    </source>
</evidence>
<proteinExistence type="predicted"/>
<feature type="transmembrane region" description="Helical" evidence="5">
    <location>
        <begin position="63"/>
        <end position="84"/>
    </location>
</feature>
<feature type="transmembrane region" description="Helical" evidence="5">
    <location>
        <begin position="104"/>
        <end position="122"/>
    </location>
</feature>
<dbReference type="Pfam" id="PF01490">
    <property type="entry name" value="Aa_trans"/>
    <property type="match status" value="1"/>
</dbReference>
<keyword evidence="4 5" id="KW-0472">Membrane</keyword>
<feature type="transmembrane region" description="Helical" evidence="5">
    <location>
        <begin position="503"/>
        <end position="522"/>
    </location>
</feature>
<keyword evidence="9" id="KW-1185">Reference proteome</keyword>
<name>A0ABP0RZA0_9DINO</name>
<feature type="transmembrane region" description="Helical" evidence="5">
    <location>
        <begin position="374"/>
        <end position="393"/>
    </location>
</feature>
<feature type="transmembrane region" description="Helical" evidence="5">
    <location>
        <begin position="311"/>
        <end position="332"/>
    </location>
</feature>
<feature type="transmembrane region" description="Helical" evidence="5">
    <location>
        <begin position="543"/>
        <end position="564"/>
    </location>
</feature>
<dbReference type="SUPFAM" id="SSF161111">
    <property type="entry name" value="Cation efflux protein transmembrane domain-like"/>
    <property type="match status" value="1"/>
</dbReference>
<feature type="transmembrane region" description="Helical" evidence="5">
    <location>
        <begin position="129"/>
        <end position="149"/>
    </location>
</feature>
<feature type="domain" description="Cation efflux protein transmembrane" evidence="7">
    <location>
        <begin position="485"/>
        <end position="577"/>
    </location>
</feature>
<protein>
    <submittedName>
        <fullName evidence="8">Metal tolerance protein C3 (AtMTPc3) (AtMTP8)</fullName>
    </submittedName>
</protein>
<evidence type="ECO:0000259" key="7">
    <source>
        <dbReference type="Pfam" id="PF01545"/>
    </source>
</evidence>
<evidence type="ECO:0000256" key="1">
    <source>
        <dbReference type="ARBA" id="ARBA00004141"/>
    </source>
</evidence>
<feature type="transmembrane region" description="Helical" evidence="5">
    <location>
        <begin position="765"/>
        <end position="789"/>
    </location>
</feature>
<dbReference type="InterPro" id="IPR058533">
    <property type="entry name" value="Cation_efflux_TM"/>
</dbReference>